<keyword evidence="2" id="KW-1185">Reference proteome</keyword>
<name>A0ACC2QS56_9NEOP</name>
<sequence length="118" mass="13105">MASTLSAFSLCVLLCAVTVLSKPTKELGPLKPVPSTDNLLKRVLKSETVLSENFRASERVLSFDSAVLSTLPNPNQSLRRNKRQVITGPGCPGGMIWFMRRCMSYEAYERLVKLEEAD</sequence>
<protein>
    <submittedName>
        <fullName evidence="1">Uncharacterized protein</fullName>
    </submittedName>
</protein>
<evidence type="ECO:0000313" key="2">
    <source>
        <dbReference type="Proteomes" id="UP001231649"/>
    </source>
</evidence>
<organism evidence="1 2">
    <name type="scientific">Mythimna loreyi</name>
    <dbReference type="NCBI Taxonomy" id="667449"/>
    <lineage>
        <taxon>Eukaryota</taxon>
        <taxon>Metazoa</taxon>
        <taxon>Ecdysozoa</taxon>
        <taxon>Arthropoda</taxon>
        <taxon>Hexapoda</taxon>
        <taxon>Insecta</taxon>
        <taxon>Pterygota</taxon>
        <taxon>Neoptera</taxon>
        <taxon>Endopterygota</taxon>
        <taxon>Lepidoptera</taxon>
        <taxon>Glossata</taxon>
        <taxon>Ditrysia</taxon>
        <taxon>Noctuoidea</taxon>
        <taxon>Noctuidae</taxon>
        <taxon>Noctuinae</taxon>
        <taxon>Hadenini</taxon>
        <taxon>Mythimna</taxon>
    </lineage>
</organism>
<evidence type="ECO:0000313" key="1">
    <source>
        <dbReference type="EMBL" id="KAJ8722275.1"/>
    </source>
</evidence>
<gene>
    <name evidence="1" type="ORF">PYW08_004677</name>
</gene>
<proteinExistence type="predicted"/>
<comment type="caution">
    <text evidence="1">The sequence shown here is derived from an EMBL/GenBank/DDBJ whole genome shotgun (WGS) entry which is preliminary data.</text>
</comment>
<dbReference type="EMBL" id="CM056792">
    <property type="protein sequence ID" value="KAJ8722275.1"/>
    <property type="molecule type" value="Genomic_DNA"/>
</dbReference>
<accession>A0ACC2QS56</accession>
<dbReference type="Proteomes" id="UP001231649">
    <property type="component" value="Chromosome 16"/>
</dbReference>
<reference evidence="1" key="1">
    <citation type="submission" date="2023-03" db="EMBL/GenBank/DDBJ databases">
        <title>Chromosome-level genomes of two armyworms, Mythimna separata and Mythimna loreyi, provide insights into the biosynthesis and reception of sex pheromones.</title>
        <authorList>
            <person name="Zhao H."/>
        </authorList>
    </citation>
    <scope>NUCLEOTIDE SEQUENCE</scope>
    <source>
        <strain evidence="1">BeijingLab</strain>
    </source>
</reference>